<feature type="chain" id="PRO_5018633300" description="Fibronectin type-III domain-containing protein" evidence="1">
    <location>
        <begin position="21"/>
        <end position="590"/>
    </location>
</feature>
<evidence type="ECO:0000313" key="3">
    <source>
        <dbReference type="Proteomes" id="UP000269669"/>
    </source>
</evidence>
<sequence>MPRYHVVLVTLILFLLTACSSGNNTTPVPVAPVFNSTPGTQAVEGSAYTYQLTASGTAVTFSLTNAPIGATLSGNTISWTPTAQQSRIPNSFTITATASGGASATQSWAVTPSGTIRISRTDTLWNETGSTNAPFDWSRIASYAAALVPQSDGSFKSFSGAADANGVFEIPNVPAGYYWLKLGPVDTYWTSSSTFDLGRDVFVPIANTTAPVTSTTHLNFSFTSLDAAAGSGQLQLDSPELAALSYTSSTNAGSTTFVGGLVINGILDLSVIKNAFVRQYEPASFGSVDGYVLGPELALSNLSLTTGGINTITGALNPTVPASINLSVQGSAWAPLLDHIAPTPPTYVGSGFYASVQPYIAADGPNISGSNPIDLIWTKPVNPLTLTPTLTPVLIPATCSANPPLTTDVGPATVPYSDPFPAGWRRIFRICQNASVAVPVPGTGKTQSIYLTNSQTTSLPTATVKPLISAVQNPKINGADLFTASTLNSTVVTLSWDPPAIGTPFGYNVAIWSPTTLPDGTVAYFSSATLSTAKTSMTLPPNVLASGQTYLFVITSLVDGKANMETSPHRSSLPIANADLISAPITTATN</sequence>
<dbReference type="Gene3D" id="2.60.40.10">
    <property type="entry name" value="Immunoglobulins"/>
    <property type="match status" value="1"/>
</dbReference>
<gene>
    <name evidence="2" type="ORF">EDE15_2455</name>
</gene>
<dbReference type="EMBL" id="RSDW01000001">
    <property type="protein sequence ID" value="RSL16928.1"/>
    <property type="molecule type" value="Genomic_DNA"/>
</dbReference>
<reference evidence="2 3" key="1">
    <citation type="submission" date="2018-12" db="EMBL/GenBank/DDBJ databases">
        <title>Sequencing of bacterial isolates from soil warming experiment in Harvard Forest, Massachusetts, USA.</title>
        <authorList>
            <person name="Deangelis K."/>
        </authorList>
    </citation>
    <scope>NUCLEOTIDE SEQUENCE [LARGE SCALE GENOMIC DNA]</scope>
    <source>
        <strain evidence="2 3">EB153</strain>
    </source>
</reference>
<dbReference type="PROSITE" id="PS51257">
    <property type="entry name" value="PROKAR_LIPOPROTEIN"/>
    <property type="match status" value="1"/>
</dbReference>
<dbReference type="OrthoDB" id="103702at2"/>
<evidence type="ECO:0000256" key="1">
    <source>
        <dbReference type="SAM" id="SignalP"/>
    </source>
</evidence>
<protein>
    <recommendedName>
        <fullName evidence="4">Fibronectin type-III domain-containing protein</fullName>
    </recommendedName>
</protein>
<dbReference type="InterPro" id="IPR036116">
    <property type="entry name" value="FN3_sf"/>
</dbReference>
<keyword evidence="1" id="KW-0732">Signal</keyword>
<dbReference type="AlphaFoldDB" id="A0A3R9PSH4"/>
<organism evidence="2 3">
    <name type="scientific">Edaphobacter aggregans</name>
    <dbReference type="NCBI Taxonomy" id="570835"/>
    <lineage>
        <taxon>Bacteria</taxon>
        <taxon>Pseudomonadati</taxon>
        <taxon>Acidobacteriota</taxon>
        <taxon>Terriglobia</taxon>
        <taxon>Terriglobales</taxon>
        <taxon>Acidobacteriaceae</taxon>
        <taxon>Edaphobacter</taxon>
    </lineage>
</organism>
<comment type="caution">
    <text evidence="2">The sequence shown here is derived from an EMBL/GenBank/DDBJ whole genome shotgun (WGS) entry which is preliminary data.</text>
</comment>
<dbReference type="Proteomes" id="UP000269669">
    <property type="component" value="Unassembled WGS sequence"/>
</dbReference>
<name>A0A3R9PSH4_9BACT</name>
<feature type="signal peptide" evidence="1">
    <location>
        <begin position="1"/>
        <end position="20"/>
    </location>
</feature>
<dbReference type="GO" id="GO:0016020">
    <property type="term" value="C:membrane"/>
    <property type="evidence" value="ECO:0007669"/>
    <property type="project" value="InterPro"/>
</dbReference>
<dbReference type="SUPFAM" id="SSF49265">
    <property type="entry name" value="Fibronectin type III"/>
    <property type="match status" value="1"/>
</dbReference>
<proteinExistence type="predicted"/>
<dbReference type="InterPro" id="IPR013783">
    <property type="entry name" value="Ig-like_fold"/>
</dbReference>
<evidence type="ECO:0008006" key="4">
    <source>
        <dbReference type="Google" id="ProtNLM"/>
    </source>
</evidence>
<dbReference type="GO" id="GO:0005509">
    <property type="term" value="F:calcium ion binding"/>
    <property type="evidence" value="ECO:0007669"/>
    <property type="project" value="InterPro"/>
</dbReference>
<dbReference type="RefSeq" id="WP_125485478.1">
    <property type="nucleotide sequence ID" value="NZ_RSDW01000001.1"/>
</dbReference>
<evidence type="ECO:0000313" key="2">
    <source>
        <dbReference type="EMBL" id="RSL16928.1"/>
    </source>
</evidence>
<accession>A0A3R9PSH4</accession>
<keyword evidence="3" id="KW-1185">Reference proteome</keyword>
<dbReference type="SUPFAM" id="SSF49313">
    <property type="entry name" value="Cadherin-like"/>
    <property type="match status" value="1"/>
</dbReference>
<dbReference type="InterPro" id="IPR015919">
    <property type="entry name" value="Cadherin-like_sf"/>
</dbReference>